<dbReference type="InterPro" id="IPR015943">
    <property type="entry name" value="WD40/YVTN_repeat-like_dom_sf"/>
</dbReference>
<feature type="compositionally biased region" description="Polar residues" evidence="4">
    <location>
        <begin position="478"/>
        <end position="487"/>
    </location>
</feature>
<dbReference type="GO" id="GO:0008139">
    <property type="term" value="F:nuclear localization sequence binding"/>
    <property type="evidence" value="ECO:0007669"/>
    <property type="project" value="TreeGrafter"/>
</dbReference>
<feature type="compositionally biased region" description="Polar residues" evidence="4">
    <location>
        <begin position="758"/>
        <end position="783"/>
    </location>
</feature>
<dbReference type="OrthoDB" id="248320at2759"/>
<dbReference type="InterPro" id="IPR026054">
    <property type="entry name" value="Nucleoporin"/>
</dbReference>
<feature type="compositionally biased region" description="Polar residues" evidence="4">
    <location>
        <begin position="706"/>
        <end position="724"/>
    </location>
</feature>
<evidence type="ECO:0000256" key="3">
    <source>
        <dbReference type="ARBA" id="ARBA00023242"/>
    </source>
</evidence>
<dbReference type="SUPFAM" id="SSF117289">
    <property type="entry name" value="Nucleoporin domain"/>
    <property type="match status" value="1"/>
</dbReference>
<keyword evidence="7" id="KW-1185">Reference proteome</keyword>
<feature type="compositionally biased region" description="Polar residues" evidence="4">
    <location>
        <begin position="896"/>
        <end position="907"/>
    </location>
</feature>
<evidence type="ECO:0000256" key="2">
    <source>
        <dbReference type="ARBA" id="ARBA00022448"/>
    </source>
</evidence>
<dbReference type="Proteomes" id="UP000799779">
    <property type="component" value="Unassembled WGS sequence"/>
</dbReference>
<evidence type="ECO:0000313" key="6">
    <source>
        <dbReference type="EMBL" id="KAF2001003.1"/>
    </source>
</evidence>
<feature type="region of interest" description="Disordered" evidence="4">
    <location>
        <begin position="1398"/>
        <end position="1433"/>
    </location>
</feature>
<evidence type="ECO:0000256" key="4">
    <source>
        <dbReference type="SAM" id="MobiDB-lite"/>
    </source>
</evidence>
<dbReference type="Pfam" id="PF16755">
    <property type="entry name" value="Beta-prop_NUP159_NUP214"/>
    <property type="match status" value="1"/>
</dbReference>
<name>A0A6A5WGR7_9PLEO</name>
<dbReference type="EMBL" id="ML977585">
    <property type="protein sequence ID" value="KAF2001003.1"/>
    <property type="molecule type" value="Genomic_DNA"/>
</dbReference>
<dbReference type="GO" id="GO:0005643">
    <property type="term" value="C:nuclear pore"/>
    <property type="evidence" value="ECO:0007669"/>
    <property type="project" value="TreeGrafter"/>
</dbReference>
<dbReference type="PANTHER" id="PTHR23193">
    <property type="entry name" value="NUCLEAR PORE COMPLEX PROTEIN NUP"/>
    <property type="match status" value="1"/>
</dbReference>
<reference evidence="6" key="1">
    <citation type="journal article" date="2020" name="Stud. Mycol.">
        <title>101 Dothideomycetes genomes: a test case for predicting lifestyles and emergence of pathogens.</title>
        <authorList>
            <person name="Haridas S."/>
            <person name="Albert R."/>
            <person name="Binder M."/>
            <person name="Bloem J."/>
            <person name="Labutti K."/>
            <person name="Salamov A."/>
            <person name="Andreopoulos B."/>
            <person name="Baker S."/>
            <person name="Barry K."/>
            <person name="Bills G."/>
            <person name="Bluhm B."/>
            <person name="Cannon C."/>
            <person name="Castanera R."/>
            <person name="Culley D."/>
            <person name="Daum C."/>
            <person name="Ezra D."/>
            <person name="Gonzalez J."/>
            <person name="Henrissat B."/>
            <person name="Kuo A."/>
            <person name="Liang C."/>
            <person name="Lipzen A."/>
            <person name="Lutzoni F."/>
            <person name="Magnuson J."/>
            <person name="Mondo S."/>
            <person name="Nolan M."/>
            <person name="Ohm R."/>
            <person name="Pangilinan J."/>
            <person name="Park H.-J."/>
            <person name="Ramirez L."/>
            <person name="Alfaro M."/>
            <person name="Sun H."/>
            <person name="Tritt A."/>
            <person name="Yoshinaga Y."/>
            <person name="Zwiers L.-H."/>
            <person name="Turgeon B."/>
            <person name="Goodwin S."/>
            <person name="Spatafora J."/>
            <person name="Crous P."/>
            <person name="Grigoriev I."/>
        </authorList>
    </citation>
    <scope>NUCLEOTIDE SEQUENCE</scope>
    <source>
        <strain evidence="6">CBS 123094</strain>
    </source>
</reference>
<keyword evidence="3" id="KW-0539">Nucleus</keyword>
<accession>A0A6A5WGR7</accession>
<feature type="region of interest" description="Disordered" evidence="4">
    <location>
        <begin position="658"/>
        <end position="1140"/>
    </location>
</feature>
<feature type="domain" description="Nucleoporin Nup159/Nup146 N-terminal" evidence="5">
    <location>
        <begin position="56"/>
        <end position="436"/>
    </location>
</feature>
<dbReference type="InterPro" id="IPR039462">
    <property type="entry name" value="Nup159/Nup146_N"/>
</dbReference>
<evidence type="ECO:0000256" key="1">
    <source>
        <dbReference type="ARBA" id="ARBA00004123"/>
    </source>
</evidence>
<feature type="compositionally biased region" description="Polar residues" evidence="4">
    <location>
        <begin position="1118"/>
        <end position="1129"/>
    </location>
</feature>
<feature type="compositionally biased region" description="Basic and acidic residues" evidence="4">
    <location>
        <begin position="869"/>
        <end position="878"/>
    </location>
</feature>
<dbReference type="GO" id="GO:0017056">
    <property type="term" value="F:structural constituent of nuclear pore"/>
    <property type="evidence" value="ECO:0007669"/>
    <property type="project" value="TreeGrafter"/>
</dbReference>
<organism evidence="6 7">
    <name type="scientific">Amniculicola lignicola CBS 123094</name>
    <dbReference type="NCBI Taxonomy" id="1392246"/>
    <lineage>
        <taxon>Eukaryota</taxon>
        <taxon>Fungi</taxon>
        <taxon>Dikarya</taxon>
        <taxon>Ascomycota</taxon>
        <taxon>Pezizomycotina</taxon>
        <taxon>Dothideomycetes</taxon>
        <taxon>Pleosporomycetidae</taxon>
        <taxon>Pleosporales</taxon>
        <taxon>Amniculicolaceae</taxon>
        <taxon>Amniculicola</taxon>
    </lineage>
</organism>
<feature type="region of interest" description="Disordered" evidence="4">
    <location>
        <begin position="573"/>
        <end position="593"/>
    </location>
</feature>
<evidence type="ECO:0000313" key="7">
    <source>
        <dbReference type="Proteomes" id="UP000799779"/>
    </source>
</evidence>
<feature type="compositionally biased region" description="Low complexity" evidence="4">
    <location>
        <begin position="1093"/>
        <end position="1112"/>
    </location>
</feature>
<feature type="compositionally biased region" description="Polar residues" evidence="4">
    <location>
        <begin position="1060"/>
        <end position="1069"/>
    </location>
</feature>
<feature type="region of interest" description="Disordered" evidence="4">
    <location>
        <begin position="464"/>
        <end position="495"/>
    </location>
</feature>
<feature type="compositionally biased region" description="Acidic residues" evidence="4">
    <location>
        <begin position="966"/>
        <end position="1000"/>
    </location>
</feature>
<dbReference type="Gene3D" id="2.130.10.10">
    <property type="entry name" value="YVTN repeat-like/Quinoprotein amine dehydrogenase"/>
    <property type="match status" value="1"/>
</dbReference>
<gene>
    <name evidence="6" type="ORF">P154DRAFT_522002</name>
</gene>
<dbReference type="GO" id="GO:0006405">
    <property type="term" value="P:RNA export from nucleus"/>
    <property type="evidence" value="ECO:0007669"/>
    <property type="project" value="TreeGrafter"/>
</dbReference>
<protein>
    <recommendedName>
        <fullName evidence="5">Nucleoporin Nup159/Nup146 N-terminal domain-containing protein</fullName>
    </recommendedName>
</protein>
<sequence length="1516" mass="159544">MAFSFNNSSGGAAGMPSINVGTDLTIFESEHLGFSNYSKGKSVQLLPTPWPKDALPPQTSNLLSIANKRGILAAGGPDALIIASTDSIRQQLFNPDNTQDVIQFEPDGTIPAPRIRHVAFSASSEDFLVVAAEEGGGLAVYGVEDLLKGNTEPGTQIGTEQIGVRALAPNPNPDFEHLFAVILDSGALAFADISQGQLRSIHADGVTCVSWSARGKAIVAGLENGTAIQYSVEGKHMANIPRPPEVPEGFSTSGITWLANDEFFIIYAPKSASGADEDSMGGDEDPLFYCVNTDKKRTSFSFAKTTDPILFKSLDETRNGPTRFSVLRLREWQPGLEGILLFSASNSPDISVLTKSTIPISEQQQVVNEWAVTTQYDHSRAQIPPDADGCDSVLIGEVLDLSSKDTIMRPIPTEEDYKETPGPLPMLLALTSDGVLAVWWIVYNKAIREGKEYLGMVHGTKAASADQEAPQSPEPVPASQTPQTSSMFGAPASSATPATFSAPQFGAAGFGQPSLFGKPSAFGSPSQSAFGAPSSMGINKSLFGAPASTTDKPSVFGAPSGMGSTGASAFGAPSSIGSKPSPFGAPSSMGNKPSPFGAPAGTTDKPSVFGAPSFGAPSAVGGAVKPAFGAPSAIGGAVKPAFGAPSAIGGAMKPAFGQPAAIARPSPWSAASQTSPTASSTDTSKANPFAKFGDGNGSAFSSFGSTTGPASPSPFGQQKPSSGNGFAPIKGLSKTEPSFGSTVTVGSSLGGGSTLPSWANTPAQQGSSIFGAGTSSFASTKDSGASDAGDTINRDRDEATPTPQAPPKQTPGLFGLAGNGFKIGSSFKGDGTANDDLPVPKGSEQPSLFGGDFAAALGGGSTKPPATPMKKEETEPRLQDISTTPASPPKRPGTLFPSTTPGPSQTPAGKPPTEEESPVPEDAPLPPDFTTWKAPKNTDDELPPLAGSPAIKVEAPESSIPSSPLNEDEEEGDDLSGEISVEEQEEDEEEEEESEEEEPSPSDTARRPRPQQAMWSFADSTNQSPQIRPAAPTPPAVKSGTSSRSPSRPPTLFGQPAKPSASSLFQQSATTTGFPQPPTIFQPQPTRMQDSLRSPSPVRASSTSSGGTKRSSMFPQGGSLSASIQQHSKPPTPQPEVSDLEDLADEQIRKELASEVIPSRTLDGFIAHQDYTGLVRKGGIPAQIELLYRDINSMVDTLGLNARNLSAFMKYHLQRGRPQSVIHNDIKEVADEDESDAWFEKWSLSEFREVIEFQTQIEQVLNAGRVQDIHGKANLLGRLLQDGAKLETKLNEIRRQLVGRKDPEKLAVLRKASLPKELADQQKALRTEYAHTLSLLSQAEEETILLRSKLAAQDMEKGRPGAVPTVDAVKKTINKLIAMTEKKNNEILLLESQMRKLGVEDGSRPSPSSSRQLGTPSRSRALKPQSPFTTPSKMSISELNRRVQTPEVENGTPNTGIGYSTPLESPTQENSLANLVDDLDGEQLDQVMETARKRRAVAKNLADTVLAKGVRVTRVA</sequence>
<comment type="subcellular location">
    <subcellularLocation>
        <location evidence="1">Nucleus</location>
    </subcellularLocation>
</comment>
<keyword evidence="2" id="KW-0813">Transport</keyword>
<feature type="compositionally biased region" description="Low complexity" evidence="4">
    <location>
        <begin position="665"/>
        <end position="686"/>
    </location>
</feature>
<dbReference type="PANTHER" id="PTHR23193:SF23">
    <property type="entry name" value="NUCLEAR PORE COMPLEX PROTEIN NUP153"/>
    <property type="match status" value="1"/>
</dbReference>
<feature type="compositionally biased region" description="Low complexity" evidence="4">
    <location>
        <begin position="737"/>
        <end position="747"/>
    </location>
</feature>
<proteinExistence type="predicted"/>
<feature type="compositionally biased region" description="Polar residues" evidence="4">
    <location>
        <begin position="1405"/>
        <end position="1418"/>
    </location>
</feature>
<evidence type="ECO:0000259" key="5">
    <source>
        <dbReference type="Pfam" id="PF16755"/>
    </source>
</evidence>
<dbReference type="GO" id="GO:0006606">
    <property type="term" value="P:protein import into nucleus"/>
    <property type="evidence" value="ECO:0007669"/>
    <property type="project" value="TreeGrafter"/>
</dbReference>